<keyword evidence="9" id="KW-0012">Acyltransferase</keyword>
<feature type="compositionally biased region" description="Pro residues" evidence="10">
    <location>
        <begin position="29"/>
        <end position="38"/>
    </location>
</feature>
<evidence type="ECO:0000256" key="9">
    <source>
        <dbReference type="ARBA" id="ARBA00023315"/>
    </source>
</evidence>
<name>A0A1X7S6B6_ZYMT9</name>
<evidence type="ECO:0000256" key="5">
    <source>
        <dbReference type="ARBA" id="ARBA00022771"/>
    </source>
</evidence>
<dbReference type="PANTHER" id="PTHR45884">
    <property type="entry name" value="N-ACETYLTRANSFERASE ECO"/>
    <property type="match status" value="1"/>
</dbReference>
<dbReference type="Pfam" id="PF13878">
    <property type="entry name" value="zf-C2H2_3"/>
    <property type="match status" value="1"/>
</dbReference>
<proteinExistence type="inferred from homology"/>
<evidence type="ECO:0000256" key="7">
    <source>
        <dbReference type="ARBA" id="ARBA00023242"/>
    </source>
</evidence>
<dbReference type="InterPro" id="IPR028005">
    <property type="entry name" value="AcTrfase_ESCO_Znf_dom"/>
</dbReference>
<keyword evidence="8" id="KW-0131">Cell cycle</keyword>
<dbReference type="GO" id="GO:0000785">
    <property type="term" value="C:chromatin"/>
    <property type="evidence" value="ECO:0007669"/>
    <property type="project" value="TreeGrafter"/>
</dbReference>
<comment type="subcellular location">
    <subcellularLocation>
        <location evidence="1">Nucleus</location>
    </subcellularLocation>
</comment>
<dbReference type="AlphaFoldDB" id="A0A1X7S6B6"/>
<keyword evidence="7" id="KW-0539">Nucleus</keyword>
<evidence type="ECO:0000256" key="1">
    <source>
        <dbReference type="ARBA" id="ARBA00004123"/>
    </source>
</evidence>
<gene>
    <name evidence="13" type="ORF">ZT3D7_G10334</name>
</gene>
<evidence type="ECO:0000259" key="11">
    <source>
        <dbReference type="Pfam" id="PF13878"/>
    </source>
</evidence>
<reference evidence="13 14" key="1">
    <citation type="submission" date="2016-06" db="EMBL/GenBank/DDBJ databases">
        <authorList>
            <person name="Kjaerup R.B."/>
            <person name="Dalgaard T.S."/>
            <person name="Juul-Madsen H.R."/>
        </authorList>
    </citation>
    <scope>NUCLEOTIDE SEQUENCE [LARGE SCALE GENOMIC DNA]</scope>
</reference>
<feature type="region of interest" description="Disordered" evidence="10">
    <location>
        <begin position="1"/>
        <end position="58"/>
    </location>
</feature>
<dbReference type="Gene3D" id="3.40.630.30">
    <property type="match status" value="1"/>
</dbReference>
<evidence type="ECO:0000256" key="2">
    <source>
        <dbReference type="ARBA" id="ARBA00005816"/>
    </source>
</evidence>
<dbReference type="InterPro" id="IPR016181">
    <property type="entry name" value="Acyl_CoA_acyltransferase"/>
</dbReference>
<evidence type="ECO:0000256" key="3">
    <source>
        <dbReference type="ARBA" id="ARBA00022679"/>
    </source>
</evidence>
<evidence type="ECO:0000256" key="6">
    <source>
        <dbReference type="ARBA" id="ARBA00022833"/>
    </source>
</evidence>
<feature type="domain" description="N-acetyltransferase ESCO zinc-finger" evidence="11">
    <location>
        <begin position="104"/>
        <end position="141"/>
    </location>
</feature>
<evidence type="ECO:0000313" key="13">
    <source>
        <dbReference type="EMBL" id="SMQ55179.1"/>
    </source>
</evidence>
<dbReference type="CDD" id="cd04301">
    <property type="entry name" value="NAT_SF"/>
    <property type="match status" value="1"/>
</dbReference>
<dbReference type="EMBL" id="LT853702">
    <property type="protein sequence ID" value="SMQ55179.1"/>
    <property type="molecule type" value="Genomic_DNA"/>
</dbReference>
<dbReference type="Proteomes" id="UP000215127">
    <property type="component" value="Chromosome 11"/>
</dbReference>
<feature type="compositionally biased region" description="Basic and acidic residues" evidence="10">
    <location>
        <begin position="41"/>
        <end position="54"/>
    </location>
</feature>
<keyword evidence="3" id="KW-0808">Transferase</keyword>
<keyword evidence="14" id="KW-1185">Reference proteome</keyword>
<feature type="domain" description="N-acetyltransferase ESCO acetyl-transferase" evidence="12">
    <location>
        <begin position="312"/>
        <end position="399"/>
    </location>
</feature>
<evidence type="ECO:0000259" key="12">
    <source>
        <dbReference type="Pfam" id="PF13880"/>
    </source>
</evidence>
<keyword evidence="4" id="KW-0479">Metal-binding</keyword>
<evidence type="ECO:0000256" key="8">
    <source>
        <dbReference type="ARBA" id="ARBA00023306"/>
    </source>
</evidence>
<dbReference type="GO" id="GO:0007064">
    <property type="term" value="P:mitotic sister chromatid cohesion"/>
    <property type="evidence" value="ECO:0007669"/>
    <property type="project" value="TreeGrafter"/>
</dbReference>
<sequence>MAANASSDGGAPPSTPVPEVFSDEATRPGTPPSSPPAFPWESKEGHEAKHDAKENTPPIRPAVMNVFSILGKRKALDETTANARATKKHVAHRKSSAKDAGMIQTQMNLGQSIQTTCKQCGMEYVLSSAEDRNLHAKFHKQNSEGVEVGASFVDGTEAHKQFVGVAKRPADAVIVVDSSDKKTRQKKSQAVLEVVQRELGAVSIPEADVWEKPKDAASDSEPQYHSYLYVREGKCIGYLLTQSIAEAYTVVIPSGCKAEPPDKDTHIQGEESMSALARLKARKLAKEQAEETKRKRLEHAARQPICLSKTRVPVVLGISRIWTSPMHRGQGIAMALLDTAVEGYNAHFGASRVGTADWTQRPTLSKIKSKTQVAFSQPTESGAKLARKWTGRLFGWSVYVD</sequence>
<dbReference type="GO" id="GO:0005634">
    <property type="term" value="C:nucleus"/>
    <property type="evidence" value="ECO:0007669"/>
    <property type="project" value="UniProtKB-SubCell"/>
</dbReference>
<organism evidence="13 14">
    <name type="scientific">Zymoseptoria tritici (strain ST99CH_3D7)</name>
    <dbReference type="NCBI Taxonomy" id="1276538"/>
    <lineage>
        <taxon>Eukaryota</taxon>
        <taxon>Fungi</taxon>
        <taxon>Dikarya</taxon>
        <taxon>Ascomycota</taxon>
        <taxon>Pezizomycotina</taxon>
        <taxon>Dothideomycetes</taxon>
        <taxon>Dothideomycetidae</taxon>
        <taxon>Mycosphaerellales</taxon>
        <taxon>Mycosphaerellaceae</taxon>
        <taxon>Zymoseptoria</taxon>
    </lineage>
</organism>
<evidence type="ECO:0000256" key="4">
    <source>
        <dbReference type="ARBA" id="ARBA00022723"/>
    </source>
</evidence>
<evidence type="ECO:0000256" key="10">
    <source>
        <dbReference type="SAM" id="MobiDB-lite"/>
    </source>
</evidence>
<dbReference type="SUPFAM" id="SSF55729">
    <property type="entry name" value="Acyl-CoA N-acyltransferases (Nat)"/>
    <property type="match status" value="1"/>
</dbReference>
<keyword evidence="5" id="KW-0863">Zinc-finger</keyword>
<dbReference type="GO" id="GO:0061733">
    <property type="term" value="F:protein-lysine-acetyltransferase activity"/>
    <property type="evidence" value="ECO:0007669"/>
    <property type="project" value="TreeGrafter"/>
</dbReference>
<protein>
    <recommendedName>
        <fullName evidence="15">N-acetyltransferase ECO1</fullName>
    </recommendedName>
</protein>
<comment type="similarity">
    <text evidence="2">Belongs to the acetyltransferase family. ECO subfamily.</text>
</comment>
<dbReference type="InterPro" id="IPR028009">
    <property type="entry name" value="ESCO_Acetyltransf_dom"/>
</dbReference>
<evidence type="ECO:0008006" key="15">
    <source>
        <dbReference type="Google" id="ProtNLM"/>
    </source>
</evidence>
<accession>A0A1X7S6B6</accession>
<dbReference type="PANTHER" id="PTHR45884:SF2">
    <property type="entry name" value="N-ACETYLTRANSFERASE ECO"/>
    <property type="match status" value="1"/>
</dbReference>
<evidence type="ECO:0000313" key="14">
    <source>
        <dbReference type="Proteomes" id="UP000215127"/>
    </source>
</evidence>
<dbReference type="STRING" id="1276538.A0A1X7S6B6"/>
<dbReference type="GO" id="GO:0008270">
    <property type="term" value="F:zinc ion binding"/>
    <property type="evidence" value="ECO:0007669"/>
    <property type="project" value="UniProtKB-KW"/>
</dbReference>
<keyword evidence="6" id="KW-0862">Zinc</keyword>
<dbReference type="Pfam" id="PF13880">
    <property type="entry name" value="Acetyltransf_13"/>
    <property type="match status" value="1"/>
</dbReference>